<keyword evidence="2" id="KW-1185">Reference proteome</keyword>
<protein>
    <submittedName>
        <fullName evidence="1">Uncharacterized protein</fullName>
    </submittedName>
</protein>
<name>A0A2I0LDZ4_PUNGR</name>
<dbReference type="Proteomes" id="UP000233551">
    <property type="component" value="Unassembled WGS sequence"/>
</dbReference>
<dbReference type="AlphaFoldDB" id="A0A2I0LDZ4"/>
<proteinExistence type="predicted"/>
<sequence>MGVRVVGHRDQFCRRREGPRLGFLAYYATDQSLTSKRGVSLGPVNEAFHRVREMAIFTTRGRRPGAAKVTFSRVARSGTNWLGVPHPAIMHQVSARCPSAGARASRRVSASGMNLGVEGRGGGRIEATKG</sequence>
<comment type="caution">
    <text evidence="1">The sequence shown here is derived from an EMBL/GenBank/DDBJ whole genome shotgun (WGS) entry which is preliminary data.</text>
</comment>
<dbReference type="EMBL" id="PGOL01000032">
    <property type="protein sequence ID" value="PKI78889.1"/>
    <property type="molecule type" value="Genomic_DNA"/>
</dbReference>
<evidence type="ECO:0000313" key="2">
    <source>
        <dbReference type="Proteomes" id="UP000233551"/>
    </source>
</evidence>
<evidence type="ECO:0000313" key="1">
    <source>
        <dbReference type="EMBL" id="PKI78889.1"/>
    </source>
</evidence>
<reference evidence="1 2" key="1">
    <citation type="submission" date="2017-11" db="EMBL/GenBank/DDBJ databases">
        <title>De-novo sequencing of pomegranate (Punica granatum L.) genome.</title>
        <authorList>
            <person name="Akparov Z."/>
            <person name="Amiraslanov A."/>
            <person name="Hajiyeva S."/>
            <person name="Abbasov M."/>
            <person name="Kaur K."/>
            <person name="Hamwieh A."/>
            <person name="Solovyev V."/>
            <person name="Salamov A."/>
            <person name="Braich B."/>
            <person name="Kosarev P."/>
            <person name="Mahmoud A."/>
            <person name="Hajiyev E."/>
            <person name="Babayeva S."/>
            <person name="Izzatullayeva V."/>
            <person name="Mammadov A."/>
            <person name="Mammadov A."/>
            <person name="Sharifova S."/>
            <person name="Ojaghi J."/>
            <person name="Eynullazada K."/>
            <person name="Bayramov B."/>
            <person name="Abdulazimova A."/>
            <person name="Shahmuradov I."/>
        </authorList>
    </citation>
    <scope>NUCLEOTIDE SEQUENCE [LARGE SCALE GENOMIC DNA]</scope>
    <source>
        <strain evidence="2">cv. AG2017</strain>
        <tissue evidence="1">Leaf</tissue>
    </source>
</reference>
<organism evidence="1 2">
    <name type="scientific">Punica granatum</name>
    <name type="common">Pomegranate</name>
    <dbReference type="NCBI Taxonomy" id="22663"/>
    <lineage>
        <taxon>Eukaryota</taxon>
        <taxon>Viridiplantae</taxon>
        <taxon>Streptophyta</taxon>
        <taxon>Embryophyta</taxon>
        <taxon>Tracheophyta</taxon>
        <taxon>Spermatophyta</taxon>
        <taxon>Magnoliopsida</taxon>
        <taxon>eudicotyledons</taxon>
        <taxon>Gunneridae</taxon>
        <taxon>Pentapetalae</taxon>
        <taxon>rosids</taxon>
        <taxon>malvids</taxon>
        <taxon>Myrtales</taxon>
        <taxon>Lythraceae</taxon>
        <taxon>Punica</taxon>
    </lineage>
</organism>
<accession>A0A2I0LDZ4</accession>
<gene>
    <name evidence="1" type="ORF">CRG98_000750</name>
</gene>